<evidence type="ECO:0008006" key="8">
    <source>
        <dbReference type="Google" id="ProtNLM"/>
    </source>
</evidence>
<dbReference type="EMBL" id="JAVSKO010000001">
    <property type="protein sequence ID" value="MDT3466582.1"/>
    <property type="molecule type" value="Genomic_DNA"/>
</dbReference>
<dbReference type="PANTHER" id="PTHR33420:SF3">
    <property type="entry name" value="FIMBRIAL SUBUNIT ELFA"/>
    <property type="match status" value="1"/>
</dbReference>
<feature type="signal peptide" evidence="5">
    <location>
        <begin position="1"/>
        <end position="34"/>
    </location>
</feature>
<keyword evidence="3 5" id="KW-0732">Signal</keyword>
<evidence type="ECO:0000256" key="1">
    <source>
        <dbReference type="ARBA" id="ARBA00004561"/>
    </source>
</evidence>
<name>A0AAJ2JAQ7_STEMA</name>
<dbReference type="PANTHER" id="PTHR33420">
    <property type="entry name" value="FIMBRIAL SUBUNIT ELFA-RELATED"/>
    <property type="match status" value="1"/>
</dbReference>
<dbReference type="InterPro" id="IPR036937">
    <property type="entry name" value="Adhesion_dom_fimbrial_sf"/>
</dbReference>
<dbReference type="Gene3D" id="2.60.40.1090">
    <property type="entry name" value="Fimbrial-type adhesion domain"/>
    <property type="match status" value="1"/>
</dbReference>
<dbReference type="AlphaFoldDB" id="A0AAJ2JAQ7"/>
<evidence type="ECO:0000256" key="4">
    <source>
        <dbReference type="ARBA" id="ARBA00023263"/>
    </source>
</evidence>
<evidence type="ECO:0000256" key="5">
    <source>
        <dbReference type="SAM" id="SignalP"/>
    </source>
</evidence>
<reference evidence="6" key="1">
    <citation type="submission" date="2023-07" db="EMBL/GenBank/DDBJ databases">
        <title>Comparative genomics of clinical Stenotrophomonas maltophilia isolates reveals regions of diversity which correlate with colonization and persistence in vivo.</title>
        <authorList>
            <person name="Mcdaniel M.S."/>
            <person name="Swords W.E."/>
            <person name="Sumpter N.A."/>
            <person name="Lindgren N.R."/>
            <person name="Billiot C.E."/>
        </authorList>
    </citation>
    <scope>NUCLEOTIDE SEQUENCE</scope>
    <source>
        <strain evidence="6">Ism4</strain>
    </source>
</reference>
<dbReference type="GO" id="GO:0043709">
    <property type="term" value="P:cell adhesion involved in single-species biofilm formation"/>
    <property type="evidence" value="ECO:0007669"/>
    <property type="project" value="TreeGrafter"/>
</dbReference>
<gene>
    <name evidence="6" type="ORF">ROV92_00915</name>
</gene>
<proteinExistence type="inferred from homology"/>
<evidence type="ECO:0000313" key="6">
    <source>
        <dbReference type="EMBL" id="MDT3466582.1"/>
    </source>
</evidence>
<organism evidence="6 7">
    <name type="scientific">Stenotrophomonas maltophilia</name>
    <name type="common">Pseudomonas maltophilia</name>
    <name type="synonym">Xanthomonas maltophilia</name>
    <dbReference type="NCBI Taxonomy" id="40324"/>
    <lineage>
        <taxon>Bacteria</taxon>
        <taxon>Pseudomonadati</taxon>
        <taxon>Pseudomonadota</taxon>
        <taxon>Gammaproteobacteria</taxon>
        <taxon>Lysobacterales</taxon>
        <taxon>Lysobacteraceae</taxon>
        <taxon>Stenotrophomonas</taxon>
        <taxon>Stenotrophomonas maltophilia group</taxon>
    </lineage>
</organism>
<dbReference type="GO" id="GO:0009289">
    <property type="term" value="C:pilus"/>
    <property type="evidence" value="ECO:0007669"/>
    <property type="project" value="UniProtKB-SubCell"/>
</dbReference>
<evidence type="ECO:0000313" key="7">
    <source>
        <dbReference type="Proteomes" id="UP001251948"/>
    </source>
</evidence>
<comment type="caution">
    <text evidence="6">The sequence shown here is derived from an EMBL/GenBank/DDBJ whole genome shotgun (WGS) entry which is preliminary data.</text>
</comment>
<protein>
    <recommendedName>
        <fullName evidence="8">Fimbrial protein</fullName>
    </recommendedName>
</protein>
<dbReference type="RefSeq" id="WP_312560090.1">
    <property type="nucleotide sequence ID" value="NZ_JAVSKO010000001.1"/>
</dbReference>
<evidence type="ECO:0000256" key="3">
    <source>
        <dbReference type="ARBA" id="ARBA00022729"/>
    </source>
</evidence>
<evidence type="ECO:0000256" key="2">
    <source>
        <dbReference type="ARBA" id="ARBA00006671"/>
    </source>
</evidence>
<dbReference type="InterPro" id="IPR008966">
    <property type="entry name" value="Adhesion_dom_sf"/>
</dbReference>
<comment type="subcellular location">
    <subcellularLocation>
        <location evidence="1">Fimbrium</location>
    </subcellularLocation>
</comment>
<dbReference type="SUPFAM" id="SSF49401">
    <property type="entry name" value="Bacterial adhesins"/>
    <property type="match status" value="1"/>
</dbReference>
<dbReference type="Proteomes" id="UP001251948">
    <property type="component" value="Unassembled WGS sequence"/>
</dbReference>
<feature type="chain" id="PRO_5042557239" description="Fimbrial protein" evidence="5">
    <location>
        <begin position="35"/>
        <end position="340"/>
    </location>
</feature>
<accession>A0AAJ2JAQ7</accession>
<sequence length="340" mass="36138">MAIELSDSRRQQRGARSGSICMMLGLLASASAAACTGQHNAGAPVNLVIDAWEDAEQDQLIARWQSGAGANAQFLLGCTTNAVIPMDVTPSLSGLEFVRNVTIDGKTYPAFGLIAYPRSPLLIFQHYVWTASGSIKDEPKPLDIRSVLHDPSKALDSSGRGSVLNIAAVSRGGIMQPVPSTYLGPISRRSPLYPSFVKTDTYTVTANLKVPTCTLSDTPVTLVDVAAADLPASGRYAGERSFDVAMDCNGAFPVQMVLTDANAPGSTGSRLAPTRNTTAGSVRVELLREGAPVVLRQAWTIPLTQTGRQNIRLAARYYREAGTFHGGVVEGQAIITATYR</sequence>
<comment type="similarity">
    <text evidence="2">Belongs to the fimbrial protein family.</text>
</comment>
<keyword evidence="4" id="KW-0281">Fimbrium</keyword>
<dbReference type="InterPro" id="IPR050263">
    <property type="entry name" value="Bact_Fimbrial_Adh_Pro"/>
</dbReference>